<name>A0A7X2XGA5_9FIRM</name>
<evidence type="ECO:0000313" key="2">
    <source>
        <dbReference type="EMBL" id="MTT76221.1"/>
    </source>
</evidence>
<dbReference type="SUPFAM" id="SSF111384">
    <property type="entry name" value="OmpH-like"/>
    <property type="match status" value="1"/>
</dbReference>
<feature type="coiled-coil region" evidence="1">
    <location>
        <begin position="109"/>
        <end position="182"/>
    </location>
</feature>
<dbReference type="PROSITE" id="PS51257">
    <property type="entry name" value="PROKAR_LIPOPROTEIN"/>
    <property type="match status" value="1"/>
</dbReference>
<organism evidence="2 5">
    <name type="scientific">Phascolarctobacterium faecium</name>
    <dbReference type="NCBI Taxonomy" id="33025"/>
    <lineage>
        <taxon>Bacteria</taxon>
        <taxon>Bacillati</taxon>
        <taxon>Bacillota</taxon>
        <taxon>Negativicutes</taxon>
        <taxon>Acidaminococcales</taxon>
        <taxon>Acidaminococcaceae</taxon>
        <taxon>Phascolarctobacterium</taxon>
    </lineage>
</organism>
<keyword evidence="1" id="KW-0175">Coiled coil</keyword>
<dbReference type="Proteomes" id="UP000484547">
    <property type="component" value="Unassembled WGS sequence"/>
</dbReference>
<evidence type="ECO:0008006" key="6">
    <source>
        <dbReference type="Google" id="ProtNLM"/>
    </source>
</evidence>
<accession>A0A7X2XGA5</accession>
<evidence type="ECO:0000256" key="1">
    <source>
        <dbReference type="SAM" id="Coils"/>
    </source>
</evidence>
<evidence type="ECO:0000313" key="4">
    <source>
        <dbReference type="Proteomes" id="UP000443070"/>
    </source>
</evidence>
<dbReference type="EMBL" id="WNBM01000005">
    <property type="protein sequence ID" value="MTT76221.1"/>
    <property type="molecule type" value="Genomic_DNA"/>
</dbReference>
<reference evidence="4 5" key="1">
    <citation type="journal article" date="2019" name="Nat. Med.">
        <title>A library of human gut bacterial isolates paired with longitudinal multiomics data enables mechanistic microbiome research.</title>
        <authorList>
            <person name="Poyet M."/>
            <person name="Groussin M."/>
            <person name="Gibbons S.M."/>
            <person name="Avila-Pacheco J."/>
            <person name="Jiang X."/>
            <person name="Kearney S.M."/>
            <person name="Perrotta A.R."/>
            <person name="Berdy B."/>
            <person name="Zhao S."/>
            <person name="Lieberman T.D."/>
            <person name="Swanson P.K."/>
            <person name="Smith M."/>
            <person name="Roesemann S."/>
            <person name="Alexander J.E."/>
            <person name="Rich S.A."/>
            <person name="Livny J."/>
            <person name="Vlamakis H."/>
            <person name="Clish C."/>
            <person name="Bullock K."/>
            <person name="Deik A."/>
            <person name="Scott J."/>
            <person name="Pierce K.A."/>
            <person name="Xavier R.J."/>
            <person name="Alm E.J."/>
        </authorList>
    </citation>
    <scope>NUCLEOTIDE SEQUENCE [LARGE SCALE GENOMIC DNA]</scope>
    <source>
        <strain evidence="2 5">BIOML-A13</strain>
        <strain evidence="3 4">BIOML-A3</strain>
    </source>
</reference>
<gene>
    <name evidence="2" type="ORF">GMD11_08085</name>
    <name evidence="3" type="ORF">GMD18_07740</name>
</gene>
<keyword evidence="4" id="KW-1185">Reference proteome</keyword>
<dbReference type="AlphaFoldDB" id="A0A7X2XGA5"/>
<dbReference type="Proteomes" id="UP000443070">
    <property type="component" value="Unassembled WGS sequence"/>
</dbReference>
<proteinExistence type="predicted"/>
<dbReference type="OrthoDB" id="3034392at2"/>
<dbReference type="RefSeq" id="WP_155164090.1">
    <property type="nucleotide sequence ID" value="NZ_CAUAXJ010000003.1"/>
</dbReference>
<dbReference type="Gene3D" id="3.30.910.20">
    <property type="entry name" value="Skp domain"/>
    <property type="match status" value="1"/>
</dbReference>
<dbReference type="EMBL" id="WNBW01000005">
    <property type="protein sequence ID" value="MTU04285.1"/>
    <property type="molecule type" value="Genomic_DNA"/>
</dbReference>
<sequence length="302" mass="34100">MRWLTPIILIVVLLTAACGHDPGGKDKIAVIDWDKAFSAHPKQTVLKQGEAELQKLLRYREEQAEIAKTQIAGLTRLQQLKQNSKANFMDAGFQTQMYAAEAKERKKLLDAYDAAVKEADAALAEQEKELEDAYQLKILNLRLRLEAIKMRPAEREVVQNELNQVQSEREQQRQQILAAKNKIIGAKMEPLVAETQARLKQHAEQLQQEMQGDMSGVLSKDQSDLAKVPEALTKAMAAIDKQADKLQESNEKLRAGIRNDIESNVIKLAHERQYTIVFHSVKVNIKADDITDDVVKALQNMK</sequence>
<comment type="caution">
    <text evidence="2">The sequence shown here is derived from an EMBL/GenBank/DDBJ whole genome shotgun (WGS) entry which is preliminary data.</text>
</comment>
<evidence type="ECO:0000313" key="5">
    <source>
        <dbReference type="Proteomes" id="UP000484547"/>
    </source>
</evidence>
<evidence type="ECO:0000313" key="3">
    <source>
        <dbReference type="EMBL" id="MTU04285.1"/>
    </source>
</evidence>
<dbReference type="InterPro" id="IPR024930">
    <property type="entry name" value="Skp_dom_sf"/>
</dbReference>
<protein>
    <recommendedName>
        <fullName evidence="6">Outer membrane protein</fullName>
    </recommendedName>
</protein>